<evidence type="ECO:0000256" key="1">
    <source>
        <dbReference type="ARBA" id="ARBA00004141"/>
    </source>
</evidence>
<evidence type="ECO:0000313" key="7">
    <source>
        <dbReference type="Proteomes" id="UP000019854"/>
    </source>
</evidence>
<accession>A0A829PQ22</accession>
<name>A0A829PQ22_9MYCO</name>
<gene>
    <name evidence="6" type="ORF">L829_2871</name>
</gene>
<keyword evidence="3" id="KW-1133">Transmembrane helix</keyword>
<protein>
    <submittedName>
        <fullName evidence="6">MMPL family protein</fullName>
    </submittedName>
</protein>
<dbReference type="Pfam" id="PF03176">
    <property type="entry name" value="MMPL"/>
    <property type="match status" value="1"/>
</dbReference>
<evidence type="ECO:0000313" key="6">
    <source>
        <dbReference type="EMBL" id="ETZ89296.1"/>
    </source>
</evidence>
<dbReference type="AlphaFoldDB" id="A0A829PQ22"/>
<evidence type="ECO:0000259" key="5">
    <source>
        <dbReference type="Pfam" id="PF03176"/>
    </source>
</evidence>
<proteinExistence type="predicted"/>
<comment type="caution">
    <text evidence="6">The sequence shown here is derived from an EMBL/GenBank/DDBJ whole genome shotgun (WGS) entry which is preliminary data.</text>
</comment>
<evidence type="ECO:0000256" key="2">
    <source>
        <dbReference type="ARBA" id="ARBA00022692"/>
    </source>
</evidence>
<comment type="subcellular location">
    <subcellularLocation>
        <location evidence="1">Membrane</location>
        <topology evidence="1">Multi-pass membrane protein</topology>
    </subcellularLocation>
</comment>
<evidence type="ECO:0000256" key="4">
    <source>
        <dbReference type="ARBA" id="ARBA00023136"/>
    </source>
</evidence>
<evidence type="ECO:0000256" key="3">
    <source>
        <dbReference type="ARBA" id="ARBA00022989"/>
    </source>
</evidence>
<sequence>MAKWIRRLSIPIVIGWLAIVFALNTFVPQLEQVGKEHTVSLSPQSAPSMQAMKHMGKMFKESDSDSVVMIVLEGQERLGRAPTSSTTRWWRVSVPTPNTFSMFRISGVIR</sequence>
<organism evidence="6 7">
    <name type="scientific">Mycobacteroides abscessus MAB_030201_1075</name>
    <dbReference type="NCBI Taxonomy" id="1335410"/>
    <lineage>
        <taxon>Bacteria</taxon>
        <taxon>Bacillati</taxon>
        <taxon>Actinomycetota</taxon>
        <taxon>Actinomycetes</taxon>
        <taxon>Mycobacteriales</taxon>
        <taxon>Mycobacteriaceae</taxon>
        <taxon>Mycobacteroides</taxon>
        <taxon>Mycobacteroides abscessus</taxon>
    </lineage>
</organism>
<feature type="domain" description="Membrane transport protein MMPL" evidence="5">
    <location>
        <begin position="40"/>
        <end position="85"/>
    </location>
</feature>
<keyword evidence="2" id="KW-0812">Transmembrane</keyword>
<dbReference type="InterPro" id="IPR004869">
    <property type="entry name" value="MMPL_dom"/>
</dbReference>
<dbReference type="EMBL" id="JAOX01000001">
    <property type="protein sequence ID" value="ETZ89296.1"/>
    <property type="molecule type" value="Genomic_DNA"/>
</dbReference>
<reference evidence="6 7" key="1">
    <citation type="submission" date="2014-01" db="EMBL/GenBank/DDBJ databases">
        <authorList>
            <person name="Zelazny A."/>
            <person name="Olivier K."/>
            <person name="Sampaio E.P."/>
            <person name="Holland S.M."/>
            <person name="Tallon L.J."/>
            <person name="Sadzewicz L.K."/>
            <person name="Sengamalay N."/>
            <person name="Fraser C.M."/>
            <person name="Hine E."/>
            <person name="Shefchek K.A."/>
            <person name="Das S.P."/>
            <person name="Shallom S.J."/>
            <person name="Agrawal S."/>
            <person name="Tettelin H."/>
        </authorList>
    </citation>
    <scope>NUCLEOTIDE SEQUENCE [LARGE SCALE GENOMIC DNA]</scope>
    <source>
        <strain evidence="6 7">MAB_030201_1075</strain>
    </source>
</reference>
<dbReference type="Proteomes" id="UP000019854">
    <property type="component" value="Unassembled WGS sequence"/>
</dbReference>
<keyword evidence="4" id="KW-0472">Membrane</keyword>
<dbReference type="GO" id="GO:0016020">
    <property type="term" value="C:membrane"/>
    <property type="evidence" value="ECO:0007669"/>
    <property type="project" value="UniProtKB-SubCell"/>
</dbReference>